<evidence type="ECO:0000256" key="23">
    <source>
        <dbReference type="SAM" id="MobiDB-lite"/>
    </source>
</evidence>
<feature type="compositionally biased region" description="Low complexity" evidence="23">
    <location>
        <begin position="555"/>
        <end position="569"/>
    </location>
</feature>
<feature type="region of interest" description="Disordered" evidence="23">
    <location>
        <begin position="116"/>
        <end position="142"/>
    </location>
</feature>
<dbReference type="Gene3D" id="3.30.310.80">
    <property type="entry name" value="Kinase associated domain 1, KA1"/>
    <property type="match status" value="1"/>
</dbReference>
<dbReference type="FunFam" id="1.10.510.10:FF:001032">
    <property type="entry name" value="KP78b, isoform A"/>
    <property type="match status" value="1"/>
</dbReference>
<feature type="compositionally biased region" description="Low complexity" evidence="23">
    <location>
        <begin position="116"/>
        <end position="130"/>
    </location>
</feature>
<proteinExistence type="inferred from homology"/>
<comment type="subunit">
    <text evidence="19">Interacts with MAPT/TAU. Interacts with DLG5 (via coiled-coil domain). Interacts with STK3/MST2 and STK4/MST1 in the presence of DLG5. Interacts with YWHAB, YWHAG, YWHAQ and YWHAZ. Interacts with PKP2 (via N-terminus). Interacts with CDC25C. Interacts with KSR1.</text>
</comment>
<feature type="region of interest" description="Disordered" evidence="23">
    <location>
        <begin position="670"/>
        <end position="780"/>
    </location>
</feature>
<evidence type="ECO:0000256" key="11">
    <source>
        <dbReference type="ARBA" id="ARBA00022741"/>
    </source>
</evidence>
<evidence type="ECO:0000256" key="15">
    <source>
        <dbReference type="ARBA" id="ARBA00023273"/>
    </source>
</evidence>
<dbReference type="InterPro" id="IPR017441">
    <property type="entry name" value="Protein_kinase_ATP_BS"/>
</dbReference>
<feature type="compositionally biased region" description="Polar residues" evidence="23">
    <location>
        <begin position="805"/>
        <end position="818"/>
    </location>
</feature>
<dbReference type="FunFam" id="1.10.8.10:FF:000005">
    <property type="entry name" value="Non-specific serine/threonine protein kinase"/>
    <property type="match status" value="1"/>
</dbReference>
<dbReference type="InterPro" id="IPR049508">
    <property type="entry name" value="MARK1-4_cat"/>
</dbReference>
<evidence type="ECO:0000256" key="9">
    <source>
        <dbReference type="ARBA" id="ARBA00022553"/>
    </source>
</evidence>
<dbReference type="Proteomes" id="UP000504634">
    <property type="component" value="Unplaced"/>
</dbReference>
<dbReference type="SMART" id="SM00165">
    <property type="entry name" value="UBA"/>
    <property type="match status" value="1"/>
</dbReference>
<dbReference type="Gene3D" id="1.10.8.10">
    <property type="entry name" value="DNA helicase RuvA subunit, C-terminal domain"/>
    <property type="match status" value="1"/>
</dbReference>
<dbReference type="InterPro" id="IPR028375">
    <property type="entry name" value="KA1/Ssp2_C"/>
</dbReference>
<evidence type="ECO:0000256" key="2">
    <source>
        <dbReference type="ARBA" id="ARBA00004316"/>
    </source>
</evidence>
<comment type="catalytic activity">
    <reaction evidence="16">
        <text>L-threonyl-[protein] + ATP = O-phospho-L-threonyl-[protein] + ADP + H(+)</text>
        <dbReference type="Rhea" id="RHEA:46608"/>
        <dbReference type="Rhea" id="RHEA-COMP:11060"/>
        <dbReference type="Rhea" id="RHEA-COMP:11605"/>
        <dbReference type="ChEBI" id="CHEBI:15378"/>
        <dbReference type="ChEBI" id="CHEBI:30013"/>
        <dbReference type="ChEBI" id="CHEBI:30616"/>
        <dbReference type="ChEBI" id="CHEBI:61977"/>
        <dbReference type="ChEBI" id="CHEBI:456216"/>
        <dbReference type="EC" id="2.7.11.1"/>
    </reaction>
</comment>
<organism evidence="27 28">
    <name type="scientific">Drosophila lebanonensis</name>
    <name type="common">Fruit fly</name>
    <name type="synonym">Scaptodrosophila lebanonensis</name>
    <dbReference type="NCBI Taxonomy" id="7225"/>
    <lineage>
        <taxon>Eukaryota</taxon>
        <taxon>Metazoa</taxon>
        <taxon>Ecdysozoa</taxon>
        <taxon>Arthropoda</taxon>
        <taxon>Hexapoda</taxon>
        <taxon>Insecta</taxon>
        <taxon>Pterygota</taxon>
        <taxon>Neoptera</taxon>
        <taxon>Endopterygota</taxon>
        <taxon>Diptera</taxon>
        <taxon>Brachycera</taxon>
        <taxon>Muscomorpha</taxon>
        <taxon>Ephydroidea</taxon>
        <taxon>Drosophilidae</taxon>
        <taxon>Scaptodrosophila</taxon>
    </lineage>
</organism>
<dbReference type="Gene3D" id="3.30.200.20">
    <property type="entry name" value="Phosphorylase Kinase, domain 1"/>
    <property type="match status" value="1"/>
</dbReference>
<feature type="compositionally biased region" description="Polar residues" evidence="23">
    <location>
        <begin position="1"/>
        <end position="24"/>
    </location>
</feature>
<dbReference type="AlphaFoldDB" id="A0A6J2TA56"/>
<dbReference type="PROSITE" id="PS50030">
    <property type="entry name" value="UBA"/>
    <property type="match status" value="1"/>
</dbReference>
<evidence type="ECO:0000256" key="19">
    <source>
        <dbReference type="ARBA" id="ARBA00063680"/>
    </source>
</evidence>
<feature type="compositionally biased region" description="Polar residues" evidence="23">
    <location>
        <begin position="708"/>
        <end position="738"/>
    </location>
</feature>
<dbReference type="GO" id="GO:0035556">
    <property type="term" value="P:intracellular signal transduction"/>
    <property type="evidence" value="ECO:0007669"/>
    <property type="project" value="TreeGrafter"/>
</dbReference>
<dbReference type="FunFam" id="3.30.200.20:FF:000003">
    <property type="entry name" value="Non-specific serine/threonine protein kinase"/>
    <property type="match status" value="1"/>
</dbReference>
<evidence type="ECO:0000256" key="1">
    <source>
        <dbReference type="ARBA" id="ARBA00004236"/>
    </source>
</evidence>
<accession>A0A6J2TA56</accession>
<evidence type="ECO:0000256" key="13">
    <source>
        <dbReference type="ARBA" id="ARBA00022840"/>
    </source>
</evidence>
<keyword evidence="9" id="KW-0597">Phosphoprotein</keyword>
<dbReference type="PROSITE" id="PS00108">
    <property type="entry name" value="PROTEIN_KINASE_ST"/>
    <property type="match status" value="1"/>
</dbReference>
<keyword evidence="13 22" id="KW-0067">ATP-binding</keyword>
<evidence type="ECO:0000256" key="4">
    <source>
        <dbReference type="ARBA" id="ARBA00006234"/>
    </source>
</evidence>
<dbReference type="InterPro" id="IPR000719">
    <property type="entry name" value="Prot_kinase_dom"/>
</dbReference>
<keyword evidence="7" id="KW-0963">Cytoplasm</keyword>
<evidence type="ECO:0000256" key="16">
    <source>
        <dbReference type="ARBA" id="ARBA00047899"/>
    </source>
</evidence>
<evidence type="ECO:0000256" key="6">
    <source>
        <dbReference type="ARBA" id="ARBA00022475"/>
    </source>
</evidence>
<dbReference type="InterPro" id="IPR008271">
    <property type="entry name" value="Ser/Thr_kinase_AS"/>
</dbReference>
<sequence length="962" mass="104416">MSTTMRTTLQSVPETLPTENVSNGTAPAAATPASTASSATTTTSMTASNTTTHNTISTSSHSVKDQQQQQQQQHDSANANIVSLPPATVAAANTTMMPIITSSNTASTNSTVVTPVAAPSAPASNTATNHSHQHSHQHHHHVANNMTTDGARLSSNNATTAASAINHHHHHTPGSGVGSVAPPVNKNVLSTHSAHASAIKQRTSSAKGSPNLQMRSSAPMRWRATEEHIGKYKLIKTIGKGNFAKVKLAKHLPTGKEVAIKIIDKTQLNPGSLQKLFREVRIMKMLDHPNIVKLFQVIETEKTLYLIMEYASGGEVFDYLVLHGRMKEKEARVKFRQIVSAVQYCHQKRIIHRDLKAENLLLDSELNIKIADFGFSNEFTPGSKLDTFCGSPPYAAPELFQGKKYDGPEVDVWSLGVILYTLVSGSLPFDGSTLRELRERVLRGKYRIPFYMSTDCENLLRKFLVLNPAKRASLETIMGDKWMNMGFEEDELKPYIEPKQDLADPKRIGKTEALVAMGYNRQEIEASLSQVRYDDVFATYLLLGRKSTDPESDGSRSGSSLSLRNISGNDAGANAGNSVVQSPTHRGVHRSISASSTKPSRRASSGAETLRVGPANTTTPVAATAGAAGAVNPSNNYNAAGSAAERASVGSNFKRQNTIDSATIKENTARLAAQNQRPASATQKMLTTPDTSLNSPAKPRTTAKYDPTNGNRTVSGTSGIMPRRSTTLYEKTSSTEKTNVIPAETNGSTAPAGKGHTKSASVSSPRPSTDGCVSVSNDPLGTSLFDRLRMASAVKSSRHFPRNVPSRSTFHSGQTRARNNTALEYSGTSGASGDSPHPGRMSFFSKLSSRFSKRTSTTEEAAKPRVLRFTWSMKTTSPLMPDQIMQKIREVLDQNNCDYEQRERFVLWCVHGDPNTDSLVQWEIEVCKLPRLSLNGVRFKRISGTSIGFKNIASRIAFDLRL</sequence>
<feature type="region of interest" description="Disordered" evidence="23">
    <location>
        <begin position="547"/>
        <end position="617"/>
    </location>
</feature>
<evidence type="ECO:0000259" key="26">
    <source>
        <dbReference type="PROSITE" id="PS50032"/>
    </source>
</evidence>
<feature type="domain" description="Protein kinase" evidence="24">
    <location>
        <begin position="232"/>
        <end position="483"/>
    </location>
</feature>
<evidence type="ECO:0000256" key="18">
    <source>
        <dbReference type="ARBA" id="ARBA00054424"/>
    </source>
</evidence>
<evidence type="ECO:0000256" key="3">
    <source>
        <dbReference type="ARBA" id="ARBA00004544"/>
    </source>
</evidence>
<keyword evidence="11 22" id="KW-0547">Nucleotide-binding</keyword>
<dbReference type="Pfam" id="PF00069">
    <property type="entry name" value="Pkinase"/>
    <property type="match status" value="1"/>
</dbReference>
<dbReference type="GO" id="GO:0005886">
    <property type="term" value="C:plasma membrane"/>
    <property type="evidence" value="ECO:0007669"/>
    <property type="project" value="UniProtKB-SubCell"/>
</dbReference>
<dbReference type="InterPro" id="IPR011009">
    <property type="entry name" value="Kinase-like_dom_sf"/>
</dbReference>
<dbReference type="PROSITE" id="PS00107">
    <property type="entry name" value="PROTEIN_KINASE_ATP"/>
    <property type="match status" value="1"/>
</dbReference>
<evidence type="ECO:0000256" key="21">
    <source>
        <dbReference type="ARBA" id="ARBA00074935"/>
    </source>
</evidence>
<evidence type="ECO:0000256" key="5">
    <source>
        <dbReference type="ARBA" id="ARBA00012513"/>
    </source>
</evidence>
<dbReference type="Gene3D" id="1.10.510.10">
    <property type="entry name" value="Transferase(Phosphotransferase) domain 1"/>
    <property type="match status" value="1"/>
</dbReference>
<keyword evidence="10" id="KW-0808">Transferase</keyword>
<dbReference type="Pfam" id="PF02149">
    <property type="entry name" value="KA1"/>
    <property type="match status" value="1"/>
</dbReference>
<feature type="compositionally biased region" description="Basic residues" evidence="23">
    <location>
        <begin position="131"/>
        <end position="142"/>
    </location>
</feature>
<feature type="binding site" evidence="22">
    <location>
        <position position="261"/>
    </location>
    <ligand>
        <name>ATP</name>
        <dbReference type="ChEBI" id="CHEBI:30616"/>
    </ligand>
</feature>
<feature type="region of interest" description="Disordered" evidence="23">
    <location>
        <begin position="1"/>
        <end position="80"/>
    </location>
</feature>
<dbReference type="PANTHER" id="PTHR24346">
    <property type="entry name" value="MAP/MICROTUBULE AFFINITY-REGULATING KINASE"/>
    <property type="match status" value="1"/>
</dbReference>
<feature type="domain" description="UBA" evidence="25">
    <location>
        <begin position="502"/>
        <end position="544"/>
    </location>
</feature>
<evidence type="ECO:0000256" key="20">
    <source>
        <dbReference type="ARBA" id="ARBA00071529"/>
    </source>
</evidence>
<feature type="region of interest" description="Disordered" evidence="23">
    <location>
        <begin position="167"/>
        <end position="186"/>
    </location>
</feature>
<feature type="compositionally biased region" description="Polar residues" evidence="23">
    <location>
        <begin position="758"/>
        <end position="767"/>
    </location>
</feature>
<keyword evidence="8" id="KW-0723">Serine/threonine-protein kinase</keyword>
<evidence type="ECO:0000256" key="7">
    <source>
        <dbReference type="ARBA" id="ARBA00022490"/>
    </source>
</evidence>
<feature type="compositionally biased region" description="Polar residues" evidence="23">
    <location>
        <begin position="673"/>
        <end position="695"/>
    </location>
</feature>
<dbReference type="FunFam" id="3.30.310.80:FF:000001">
    <property type="entry name" value="Non-specific serine/threonine protein kinase"/>
    <property type="match status" value="1"/>
</dbReference>
<keyword evidence="15" id="KW-0966">Cell projection</keyword>
<evidence type="ECO:0000256" key="10">
    <source>
        <dbReference type="ARBA" id="ARBA00022679"/>
    </source>
</evidence>
<dbReference type="PANTHER" id="PTHR24346:SF82">
    <property type="entry name" value="KP78A-RELATED"/>
    <property type="match status" value="1"/>
</dbReference>
<name>A0A6J2TA56_DROLE</name>
<dbReference type="PROSITE" id="PS50011">
    <property type="entry name" value="PROTEIN_KINASE_DOM"/>
    <property type="match status" value="1"/>
</dbReference>
<keyword evidence="6" id="KW-1003">Cell membrane</keyword>
<evidence type="ECO:0000256" key="22">
    <source>
        <dbReference type="PROSITE-ProRule" id="PRU10141"/>
    </source>
</evidence>
<dbReference type="GO" id="GO:0005938">
    <property type="term" value="C:cell cortex"/>
    <property type="evidence" value="ECO:0007669"/>
    <property type="project" value="UniProtKB-SubCell"/>
</dbReference>
<evidence type="ECO:0000259" key="25">
    <source>
        <dbReference type="PROSITE" id="PS50030"/>
    </source>
</evidence>
<dbReference type="SUPFAM" id="SSF56112">
    <property type="entry name" value="Protein kinase-like (PK-like)"/>
    <property type="match status" value="1"/>
</dbReference>
<feature type="region of interest" description="Disordered" evidence="23">
    <location>
        <begin position="192"/>
        <end position="220"/>
    </location>
</feature>
<comment type="similarity">
    <text evidence="4">Belongs to the protein kinase superfamily. CAMK Ser/Thr protein kinase family. SNF1 subfamily.</text>
</comment>
<keyword evidence="27" id="KW-1185">Reference proteome</keyword>
<evidence type="ECO:0000256" key="17">
    <source>
        <dbReference type="ARBA" id="ARBA00048679"/>
    </source>
</evidence>
<evidence type="ECO:0000256" key="8">
    <source>
        <dbReference type="ARBA" id="ARBA00022527"/>
    </source>
</evidence>
<dbReference type="GO" id="GO:0000226">
    <property type="term" value="P:microtubule cytoskeleton organization"/>
    <property type="evidence" value="ECO:0007669"/>
    <property type="project" value="TreeGrafter"/>
</dbReference>
<feature type="compositionally biased region" description="Polar residues" evidence="23">
    <location>
        <begin position="575"/>
        <end position="584"/>
    </location>
</feature>
<feature type="compositionally biased region" description="Low complexity" evidence="23">
    <location>
        <begin position="25"/>
        <end position="73"/>
    </location>
</feature>
<evidence type="ECO:0000313" key="28">
    <source>
        <dbReference type="RefSeq" id="XP_030372220.1"/>
    </source>
</evidence>
<dbReference type="PROSITE" id="PS50032">
    <property type="entry name" value="KA1"/>
    <property type="match status" value="1"/>
</dbReference>
<evidence type="ECO:0000313" key="27">
    <source>
        <dbReference type="Proteomes" id="UP000504634"/>
    </source>
</evidence>
<feature type="domain" description="KA1" evidence="26">
    <location>
        <begin position="913"/>
        <end position="962"/>
    </location>
</feature>
<dbReference type="GeneID" id="115622336"/>
<dbReference type="SUPFAM" id="SSF103243">
    <property type="entry name" value="KA1-like"/>
    <property type="match status" value="1"/>
</dbReference>
<dbReference type="RefSeq" id="XP_030372220.1">
    <property type="nucleotide sequence ID" value="XM_030516360.1"/>
</dbReference>
<dbReference type="SMART" id="SM00220">
    <property type="entry name" value="S_TKc"/>
    <property type="match status" value="1"/>
</dbReference>
<dbReference type="GO" id="GO:0005524">
    <property type="term" value="F:ATP binding"/>
    <property type="evidence" value="ECO:0007669"/>
    <property type="project" value="UniProtKB-UniRule"/>
</dbReference>
<dbReference type="EC" id="2.7.11.1" evidence="5"/>
<reference evidence="28" key="1">
    <citation type="submission" date="2025-08" db="UniProtKB">
        <authorList>
            <consortium name="RefSeq"/>
        </authorList>
    </citation>
    <scope>IDENTIFICATION</scope>
    <source>
        <strain evidence="28">11010-0011.00</strain>
        <tissue evidence="28">Whole body</tissue>
    </source>
</reference>
<gene>
    <name evidence="28" type="primary">LOC115622336</name>
</gene>
<feature type="compositionally biased region" description="Polar residues" evidence="23">
    <location>
        <begin position="192"/>
        <end position="216"/>
    </location>
</feature>
<dbReference type="CDD" id="cd14337">
    <property type="entry name" value="UBA_MARK_Par1"/>
    <property type="match status" value="1"/>
</dbReference>
<dbReference type="CDD" id="cd12196">
    <property type="entry name" value="MARK1-3_C"/>
    <property type="match status" value="1"/>
</dbReference>
<dbReference type="CDD" id="cd14072">
    <property type="entry name" value="STKc_MARK"/>
    <property type="match status" value="1"/>
</dbReference>
<comment type="function">
    <text evidence="18">Serine/threonine-protein kinase. Involved in the specific phosphorylation of microtubule-associated proteins for MAP2 and MAP4. Phosphorylates the microtubule-associated protein MAPT/TAU. Phosphorylates CDC25C on 'Ser-216'. Regulates localization and activity of some histone deacetylases by mediating phosphorylation of HDAC7, promoting subsequent interaction between HDAC7 and 14-3-3 and export from the nucleus. Regulates localization and activity of MITF by mediating its phosphorylation, promoting subsequent interaction between MITF and 14-3-3 and retention in the cytosol. Negatively regulates the Hippo signaling pathway and antagonizes the phosphorylation of LATS1. Cooperates with DLG5 to inhibit the kinase activity of STK3/MST2 toward LATS1. Phosphorylates PKP2 and KSR1.</text>
</comment>
<feature type="compositionally biased region" description="Polar residues" evidence="23">
    <location>
        <begin position="592"/>
        <end position="607"/>
    </location>
</feature>
<keyword evidence="12 28" id="KW-0418">Kinase</keyword>
<dbReference type="CTD" id="2768852"/>
<evidence type="ECO:0000259" key="24">
    <source>
        <dbReference type="PROSITE" id="PS50011"/>
    </source>
</evidence>
<protein>
    <recommendedName>
        <fullName evidence="20">MAP/microtubule affinity-regulating kinase 3</fullName>
        <ecNumber evidence="5">2.7.11.1</ecNumber>
    </recommendedName>
    <alternativeName>
        <fullName evidence="21">Serine/threonine-protein kinase par-1</fullName>
    </alternativeName>
</protein>
<dbReference type="InterPro" id="IPR015940">
    <property type="entry name" value="UBA"/>
</dbReference>
<comment type="subcellular location">
    <subcellularLocation>
        <location evidence="1">Cell membrane</location>
    </subcellularLocation>
    <subcellularLocation>
        <location evidence="2">Cell projection</location>
    </subcellularLocation>
    <subcellularLocation>
        <location evidence="3">Cytoplasm</location>
        <location evidence="3">Cell cortex</location>
    </subcellularLocation>
</comment>
<comment type="catalytic activity">
    <reaction evidence="17">
        <text>L-seryl-[protein] + ATP = O-phospho-L-seryl-[protein] + ADP + H(+)</text>
        <dbReference type="Rhea" id="RHEA:17989"/>
        <dbReference type="Rhea" id="RHEA-COMP:9863"/>
        <dbReference type="Rhea" id="RHEA-COMP:11604"/>
        <dbReference type="ChEBI" id="CHEBI:15378"/>
        <dbReference type="ChEBI" id="CHEBI:29999"/>
        <dbReference type="ChEBI" id="CHEBI:30616"/>
        <dbReference type="ChEBI" id="CHEBI:83421"/>
        <dbReference type="ChEBI" id="CHEBI:456216"/>
        <dbReference type="EC" id="2.7.11.1"/>
    </reaction>
</comment>
<dbReference type="InterPro" id="IPR001772">
    <property type="entry name" value="KA1_dom"/>
</dbReference>
<dbReference type="GO" id="GO:0050321">
    <property type="term" value="F:tau-protein kinase activity"/>
    <property type="evidence" value="ECO:0007669"/>
    <property type="project" value="TreeGrafter"/>
</dbReference>
<keyword evidence="14" id="KW-0472">Membrane</keyword>
<evidence type="ECO:0000256" key="12">
    <source>
        <dbReference type="ARBA" id="ARBA00022777"/>
    </source>
</evidence>
<dbReference type="GO" id="GO:0042995">
    <property type="term" value="C:cell projection"/>
    <property type="evidence" value="ECO:0007669"/>
    <property type="project" value="UniProtKB-SubCell"/>
</dbReference>
<evidence type="ECO:0000256" key="14">
    <source>
        <dbReference type="ARBA" id="ARBA00023136"/>
    </source>
</evidence>
<feature type="region of interest" description="Disordered" evidence="23">
    <location>
        <begin position="795"/>
        <end position="818"/>
    </location>
</feature>